<dbReference type="GO" id="GO:0008312">
    <property type="term" value="F:7S RNA binding"/>
    <property type="evidence" value="ECO:0007669"/>
    <property type="project" value="InterPro"/>
</dbReference>
<feature type="region of interest" description="Disordered" evidence="5">
    <location>
        <begin position="15"/>
        <end position="36"/>
    </location>
</feature>
<reference evidence="6" key="1">
    <citation type="submission" date="2021-03" db="EMBL/GenBank/DDBJ databases">
        <title>Draft genome sequence of rust myrtle Austropuccinia psidii MF-1, a brazilian biotype.</title>
        <authorList>
            <person name="Quecine M.C."/>
            <person name="Pachon D.M.R."/>
            <person name="Bonatelli M.L."/>
            <person name="Correr F.H."/>
            <person name="Franceschini L.M."/>
            <person name="Leite T.F."/>
            <person name="Margarido G.R.A."/>
            <person name="Almeida C.A."/>
            <person name="Ferrarezi J.A."/>
            <person name="Labate C.A."/>
        </authorList>
    </citation>
    <scope>NUCLEOTIDE SEQUENCE</scope>
    <source>
        <strain evidence="6">MF-1</strain>
    </source>
</reference>
<evidence type="ECO:0000256" key="5">
    <source>
        <dbReference type="SAM" id="MobiDB-lite"/>
    </source>
</evidence>
<dbReference type="FunFam" id="3.30.56.30:FF:000010">
    <property type="entry name" value="Signal recognition particle sec65 subunit"/>
    <property type="match status" value="1"/>
</dbReference>
<comment type="subcellular location">
    <subcellularLocation>
        <location evidence="1">Cytoplasm</location>
    </subcellularLocation>
</comment>
<dbReference type="GO" id="GO:0006617">
    <property type="term" value="P:SRP-dependent cotranslational protein targeting to membrane, signal sequence recognition"/>
    <property type="evidence" value="ECO:0007669"/>
    <property type="project" value="TreeGrafter"/>
</dbReference>
<keyword evidence="2" id="KW-0963">Cytoplasm</keyword>
<feature type="compositionally biased region" description="Basic residues" evidence="5">
    <location>
        <begin position="251"/>
        <end position="260"/>
    </location>
</feature>
<protein>
    <recommendedName>
        <fullName evidence="8">Signal recognition particle subunit SRP19</fullName>
    </recommendedName>
</protein>
<keyword evidence="3" id="KW-0733">Signal recognition particle</keyword>
<keyword evidence="4" id="KW-0687">Ribonucleoprotein</keyword>
<sequence length="260" mass="28588">MSRFQNLSADDVDDFDFPLEPGASNVSGSSTGMASSMPMNNMSDMSGLLAGMMGSGLGVNPSSKQEVDRSRWKNWETIYPRYLDSKAPHKAGGRRVSLEYSLRWPLAHLIKSACSNLGFPCQLEDDKTHPTDWQNPGRVKVLLKRNGKPINRSIPNKYSLLCKLGELLRPLESTRLKLPPPTRQNLKSRPLPHITLRLPYNSPAISHGFLAMAEAEAQQASSSSTSAGGVATIKDKSSIATNEQQKNAKTIPKKKKKSKK</sequence>
<evidence type="ECO:0008006" key="8">
    <source>
        <dbReference type="Google" id="ProtNLM"/>
    </source>
</evidence>
<dbReference type="OrthoDB" id="2527451at2759"/>
<evidence type="ECO:0000256" key="1">
    <source>
        <dbReference type="ARBA" id="ARBA00004496"/>
    </source>
</evidence>
<name>A0A9Q3ES35_9BASI</name>
<dbReference type="Gene3D" id="3.30.56.30">
    <property type="entry name" value="Signal recognition particle, SRP19-like subunit"/>
    <property type="match status" value="1"/>
</dbReference>
<dbReference type="Pfam" id="PF01922">
    <property type="entry name" value="SRP19"/>
    <property type="match status" value="1"/>
</dbReference>
<evidence type="ECO:0000256" key="3">
    <source>
        <dbReference type="ARBA" id="ARBA00023135"/>
    </source>
</evidence>
<dbReference type="InterPro" id="IPR002778">
    <property type="entry name" value="Signal_recog_particle_SRP19"/>
</dbReference>
<dbReference type="EMBL" id="AVOT02034384">
    <property type="protein sequence ID" value="MBW0528465.1"/>
    <property type="molecule type" value="Genomic_DNA"/>
</dbReference>
<evidence type="ECO:0000256" key="2">
    <source>
        <dbReference type="ARBA" id="ARBA00022490"/>
    </source>
</evidence>
<dbReference type="PANTHER" id="PTHR17453">
    <property type="entry name" value="SIGNAL RECOGNITION PARTICLE 19 KD PROTEIN"/>
    <property type="match status" value="1"/>
</dbReference>
<dbReference type="AlphaFoldDB" id="A0A9Q3ES35"/>
<evidence type="ECO:0000313" key="7">
    <source>
        <dbReference type="Proteomes" id="UP000765509"/>
    </source>
</evidence>
<keyword evidence="7" id="KW-1185">Reference proteome</keyword>
<dbReference type="PANTHER" id="PTHR17453:SF0">
    <property type="entry name" value="SIGNAL RECOGNITION PARTICLE 19 KDA PROTEIN"/>
    <property type="match status" value="1"/>
</dbReference>
<feature type="region of interest" description="Disordered" evidence="5">
    <location>
        <begin position="235"/>
        <end position="260"/>
    </location>
</feature>
<dbReference type="SUPFAM" id="SSF69695">
    <property type="entry name" value="SRP19"/>
    <property type="match status" value="1"/>
</dbReference>
<comment type="caution">
    <text evidence="6">The sequence shown here is derived from an EMBL/GenBank/DDBJ whole genome shotgun (WGS) entry which is preliminary data.</text>
</comment>
<organism evidence="6 7">
    <name type="scientific">Austropuccinia psidii MF-1</name>
    <dbReference type="NCBI Taxonomy" id="1389203"/>
    <lineage>
        <taxon>Eukaryota</taxon>
        <taxon>Fungi</taxon>
        <taxon>Dikarya</taxon>
        <taxon>Basidiomycota</taxon>
        <taxon>Pucciniomycotina</taxon>
        <taxon>Pucciniomycetes</taxon>
        <taxon>Pucciniales</taxon>
        <taxon>Sphaerophragmiaceae</taxon>
        <taxon>Austropuccinia</taxon>
    </lineage>
</organism>
<evidence type="ECO:0000256" key="4">
    <source>
        <dbReference type="ARBA" id="ARBA00023274"/>
    </source>
</evidence>
<dbReference type="Proteomes" id="UP000765509">
    <property type="component" value="Unassembled WGS sequence"/>
</dbReference>
<dbReference type="GO" id="GO:0005786">
    <property type="term" value="C:signal recognition particle, endoplasmic reticulum targeting"/>
    <property type="evidence" value="ECO:0007669"/>
    <property type="project" value="UniProtKB-KW"/>
</dbReference>
<accession>A0A9Q3ES35</accession>
<gene>
    <name evidence="6" type="ORF">O181_068180</name>
</gene>
<proteinExistence type="predicted"/>
<dbReference type="InterPro" id="IPR036521">
    <property type="entry name" value="SRP19-like_sf"/>
</dbReference>
<evidence type="ECO:0000313" key="6">
    <source>
        <dbReference type="EMBL" id="MBW0528465.1"/>
    </source>
</evidence>